<organism evidence="2 3">
    <name type="scientific">Pararge aegeria aegeria</name>
    <dbReference type="NCBI Taxonomy" id="348720"/>
    <lineage>
        <taxon>Eukaryota</taxon>
        <taxon>Metazoa</taxon>
        <taxon>Ecdysozoa</taxon>
        <taxon>Arthropoda</taxon>
        <taxon>Hexapoda</taxon>
        <taxon>Insecta</taxon>
        <taxon>Pterygota</taxon>
        <taxon>Neoptera</taxon>
        <taxon>Endopterygota</taxon>
        <taxon>Lepidoptera</taxon>
        <taxon>Glossata</taxon>
        <taxon>Ditrysia</taxon>
        <taxon>Papilionoidea</taxon>
        <taxon>Nymphalidae</taxon>
        <taxon>Satyrinae</taxon>
        <taxon>Satyrini</taxon>
        <taxon>Parargina</taxon>
        <taxon>Pararge</taxon>
    </lineage>
</organism>
<dbReference type="InterPro" id="IPR031734">
    <property type="entry name" value="MBF2"/>
</dbReference>
<reference evidence="2" key="1">
    <citation type="submission" date="2022-03" db="EMBL/GenBank/DDBJ databases">
        <authorList>
            <person name="Lindestad O."/>
        </authorList>
    </citation>
    <scope>NUCLEOTIDE SEQUENCE</scope>
</reference>
<evidence type="ECO:0000313" key="3">
    <source>
        <dbReference type="Proteomes" id="UP000838756"/>
    </source>
</evidence>
<sequence>MNYIRITFKDLATVTPPHSKMHSQVLVLFSLFCAGWSRDITLGNTEGRKIFDEVRQANPALWRQFENVTVIAPENELISNVVITDMRPEKDGDVQIVDGGDRKKSVTIELKSPTVLRGYEFHIEVYSVPDTVATDAEEQLNNDMPTIQSNESTVLPDSASIDDTHNDEPVQGNGTTEMPDEDDKEGPIAVKSDINTDSNRPPRETEENISLSEIPEDYTTTISYKTSSSSESDESITMEQEETTELPETPGISTAGVVNPDSIRPARETAFGSSVIASAPPVTNSAEGGEATTEESAASGTPETEATESAVIDVTTTEAEVTTASDEYSTFTPIAYDNSKNIPDYPSLNILDYIKNRETLRPIRHTEDESETEDESPQPSVQPDENTYETTSLAGETSSINPEDETVDLVPPEVDASYNSDFDSSETTEHTVEDSAMNTAPRAGRGINFDSEFPEEITTTSMNTEEESTPTPTFYYTTPTFYEDHTTELLDDQLRNTRGARKEYGDENDINISEEIPQGTSLPNEESIPSEAVEVKQPNRNIIIVNLDELIARDENSKFIYALPIVLVINGENKYPIIKIIAEDASNESDNMDSNVLYPTQPSDESLEPNDPTNPSNESLEPNEYDYKSMDSVRIKKGDYMPSGDYEQSQ</sequence>
<accession>A0A8S4RX43</accession>
<evidence type="ECO:0000313" key="2">
    <source>
        <dbReference type="EMBL" id="CAH2242230.1"/>
    </source>
</evidence>
<feature type="compositionally biased region" description="Acidic residues" evidence="1">
    <location>
        <begin position="231"/>
        <end position="245"/>
    </location>
</feature>
<comment type="caution">
    <text evidence="2">The sequence shown here is derived from an EMBL/GenBank/DDBJ whole genome shotgun (WGS) entry which is preliminary data.</text>
</comment>
<proteinExistence type="predicted"/>
<dbReference type="Proteomes" id="UP000838756">
    <property type="component" value="Unassembled WGS sequence"/>
</dbReference>
<feature type="compositionally biased region" description="Polar residues" evidence="1">
    <location>
        <begin position="144"/>
        <end position="155"/>
    </location>
</feature>
<dbReference type="EMBL" id="CAKXAJ010025635">
    <property type="protein sequence ID" value="CAH2242230.1"/>
    <property type="molecule type" value="Genomic_DNA"/>
</dbReference>
<name>A0A8S4RX43_9NEOP</name>
<feature type="compositionally biased region" description="Basic and acidic residues" evidence="1">
    <location>
        <begin position="625"/>
        <end position="639"/>
    </location>
</feature>
<dbReference type="OrthoDB" id="7230779at2759"/>
<feature type="compositionally biased region" description="Polar residues" evidence="1">
    <location>
        <begin position="377"/>
        <end position="401"/>
    </location>
</feature>
<protein>
    <submittedName>
        <fullName evidence="2">Jg25163 protein</fullName>
    </submittedName>
</protein>
<feature type="region of interest" description="Disordered" evidence="1">
    <location>
        <begin position="365"/>
        <end position="407"/>
    </location>
</feature>
<gene>
    <name evidence="2" type="primary">jg25163</name>
    <name evidence="2" type="ORF">PAEG_LOCUS18577</name>
</gene>
<feature type="region of interest" description="Disordered" evidence="1">
    <location>
        <begin position="144"/>
        <end position="260"/>
    </location>
</feature>
<feature type="compositionally biased region" description="Low complexity" evidence="1">
    <location>
        <begin position="217"/>
        <end position="230"/>
    </location>
</feature>
<feature type="compositionally biased region" description="Polar residues" evidence="1">
    <location>
        <begin position="611"/>
        <end position="620"/>
    </location>
</feature>
<keyword evidence="3" id="KW-1185">Reference proteome</keyword>
<feature type="compositionally biased region" description="Low complexity" evidence="1">
    <location>
        <begin position="285"/>
        <end position="314"/>
    </location>
</feature>
<feature type="region of interest" description="Disordered" evidence="1">
    <location>
        <begin position="419"/>
        <end position="448"/>
    </location>
</feature>
<feature type="region of interest" description="Disordered" evidence="1">
    <location>
        <begin position="272"/>
        <end position="314"/>
    </location>
</feature>
<dbReference type="Pfam" id="PF15868">
    <property type="entry name" value="MBF2"/>
    <property type="match status" value="1"/>
</dbReference>
<feature type="compositionally biased region" description="Polar residues" evidence="1">
    <location>
        <begin position="592"/>
        <end position="604"/>
    </location>
</feature>
<feature type="compositionally biased region" description="Polar residues" evidence="1">
    <location>
        <begin position="272"/>
        <end position="284"/>
    </location>
</feature>
<feature type="region of interest" description="Disordered" evidence="1">
    <location>
        <begin position="502"/>
        <end position="533"/>
    </location>
</feature>
<feature type="region of interest" description="Disordered" evidence="1">
    <location>
        <begin position="589"/>
        <end position="650"/>
    </location>
</feature>
<dbReference type="AlphaFoldDB" id="A0A8S4RX43"/>
<evidence type="ECO:0000256" key="1">
    <source>
        <dbReference type="SAM" id="MobiDB-lite"/>
    </source>
</evidence>